<comment type="caution">
    <text evidence="2">Lacks conserved residue(s) required for the propagation of feature annotation.</text>
</comment>
<dbReference type="Pfam" id="PF02769">
    <property type="entry name" value="AIRS_C"/>
    <property type="match status" value="1"/>
</dbReference>
<dbReference type="GO" id="GO:0009229">
    <property type="term" value="P:thiamine diphosphate biosynthetic process"/>
    <property type="evidence" value="ECO:0007669"/>
    <property type="project" value="UniProtKB-UniRule"/>
</dbReference>
<feature type="binding site" evidence="2">
    <location>
        <position position="219"/>
    </location>
    <ligand>
        <name>Mg(2+)</name>
        <dbReference type="ChEBI" id="CHEBI:18420"/>
        <label>5</label>
    </ligand>
</feature>
<dbReference type="PANTHER" id="PTHR30270">
    <property type="entry name" value="THIAMINE-MONOPHOSPHATE KINASE"/>
    <property type="match status" value="1"/>
</dbReference>
<dbReference type="GO" id="GO:0009030">
    <property type="term" value="F:thiamine-phosphate kinase activity"/>
    <property type="evidence" value="ECO:0007669"/>
    <property type="project" value="UniProtKB-UniRule"/>
</dbReference>
<feature type="binding site" evidence="2">
    <location>
        <position position="307"/>
    </location>
    <ligand>
        <name>substrate</name>
    </ligand>
</feature>
<organism evidence="5 6">
    <name type="scientific">Sandaracinus amylolyticus</name>
    <dbReference type="NCBI Taxonomy" id="927083"/>
    <lineage>
        <taxon>Bacteria</taxon>
        <taxon>Pseudomonadati</taxon>
        <taxon>Myxococcota</taxon>
        <taxon>Polyangia</taxon>
        <taxon>Polyangiales</taxon>
        <taxon>Sandaracinaceae</taxon>
        <taxon>Sandaracinus</taxon>
    </lineage>
</organism>
<feature type="domain" description="PurM-like N-terminal" evidence="3">
    <location>
        <begin position="27"/>
        <end position="144"/>
    </location>
</feature>
<keyword evidence="2" id="KW-0479">Metal-binding</keyword>
<protein>
    <recommendedName>
        <fullName evidence="2">Thiamine-monophosphate kinase</fullName>
        <shortName evidence="2">TMP kinase</shortName>
        <shortName evidence="2">Thiamine-phosphate kinase</shortName>
        <ecNumber evidence="2">2.7.4.16</ecNumber>
    </recommendedName>
</protein>
<name>A0A0F6YIZ1_9BACT</name>
<feature type="binding site" evidence="2">
    <location>
        <position position="46"/>
    </location>
    <ligand>
        <name>Mg(2+)</name>
        <dbReference type="ChEBI" id="CHEBI:18420"/>
        <label>1</label>
    </ligand>
</feature>
<dbReference type="InterPro" id="IPR036676">
    <property type="entry name" value="PurM-like_C_sf"/>
</dbReference>
<dbReference type="GO" id="GO:0009228">
    <property type="term" value="P:thiamine biosynthetic process"/>
    <property type="evidence" value="ECO:0007669"/>
    <property type="project" value="UniProtKB-KW"/>
</dbReference>
<dbReference type="PANTHER" id="PTHR30270:SF0">
    <property type="entry name" value="THIAMINE-MONOPHOSPHATE KINASE"/>
    <property type="match status" value="1"/>
</dbReference>
<dbReference type="Gene3D" id="3.30.1330.10">
    <property type="entry name" value="PurM-like, N-terminal domain"/>
    <property type="match status" value="1"/>
</dbReference>
<dbReference type="SUPFAM" id="SSF55326">
    <property type="entry name" value="PurM N-terminal domain-like"/>
    <property type="match status" value="1"/>
</dbReference>
<feature type="binding site" evidence="2">
    <location>
        <position position="47"/>
    </location>
    <ligand>
        <name>Mg(2+)</name>
        <dbReference type="ChEBI" id="CHEBI:18420"/>
        <label>1</label>
    </ligand>
</feature>
<feature type="binding site" evidence="2">
    <location>
        <position position="80"/>
    </location>
    <ligand>
        <name>Mg(2+)</name>
        <dbReference type="ChEBI" id="CHEBI:18420"/>
        <label>2</label>
    </ligand>
</feature>
<dbReference type="CDD" id="cd02194">
    <property type="entry name" value="ThiL"/>
    <property type="match status" value="1"/>
</dbReference>
<evidence type="ECO:0000256" key="2">
    <source>
        <dbReference type="HAMAP-Rule" id="MF_02128"/>
    </source>
</evidence>
<feature type="binding site" evidence="2">
    <location>
        <position position="80"/>
    </location>
    <ligand>
        <name>Mg(2+)</name>
        <dbReference type="ChEBI" id="CHEBI:18420"/>
        <label>4</label>
    </ligand>
</feature>
<comment type="function">
    <text evidence="2">Catalyzes the ATP-dependent phosphorylation of thiamine-monophosphate (TMP) to form thiamine-pyrophosphate (TPP), the active form of vitamin B1.</text>
</comment>
<dbReference type="RefSeq" id="WP_053234568.1">
    <property type="nucleotide sequence ID" value="NZ_CP011125.1"/>
</dbReference>
<keyword evidence="2" id="KW-0460">Magnesium</keyword>
<accession>A0A0F6YIZ1</accession>
<dbReference type="NCBIfam" id="TIGR01379">
    <property type="entry name" value="thiL"/>
    <property type="match status" value="1"/>
</dbReference>
<feature type="binding site" evidence="2">
    <location>
        <position position="80"/>
    </location>
    <ligand>
        <name>Mg(2+)</name>
        <dbReference type="ChEBI" id="CHEBI:18420"/>
        <label>3</label>
    </ligand>
</feature>
<evidence type="ECO:0000256" key="1">
    <source>
        <dbReference type="ARBA" id="ARBA00022977"/>
    </source>
</evidence>
<feature type="binding site" evidence="2">
    <location>
        <position position="45"/>
    </location>
    <ligand>
        <name>Mg(2+)</name>
        <dbReference type="ChEBI" id="CHEBI:18420"/>
        <label>4</label>
    </ligand>
</feature>
<dbReference type="GO" id="GO:0000287">
    <property type="term" value="F:magnesium ion binding"/>
    <property type="evidence" value="ECO:0007669"/>
    <property type="project" value="UniProtKB-UniRule"/>
</dbReference>
<keyword evidence="2 5" id="KW-0418">Kinase</keyword>
<dbReference type="AlphaFoldDB" id="A0A0F6YIZ1"/>
<dbReference type="STRING" id="927083.DB32_004437"/>
<feature type="binding site" evidence="2">
    <location>
        <position position="218"/>
    </location>
    <ligand>
        <name>ATP</name>
        <dbReference type="ChEBI" id="CHEBI:30616"/>
    </ligand>
</feature>
<dbReference type="InterPro" id="IPR010918">
    <property type="entry name" value="PurM-like_C_dom"/>
</dbReference>
<evidence type="ECO:0000313" key="5">
    <source>
        <dbReference type="EMBL" id="AKF07288.1"/>
    </source>
</evidence>
<feature type="binding site" evidence="2">
    <location>
        <position position="152"/>
    </location>
    <ligand>
        <name>ATP</name>
        <dbReference type="ChEBI" id="CHEBI:30616"/>
    </ligand>
</feature>
<comment type="pathway">
    <text evidence="2">Cofactor biosynthesis; thiamine diphosphate biosynthesis; thiamine diphosphate from thiamine phosphate: step 1/1.</text>
</comment>
<evidence type="ECO:0000259" key="3">
    <source>
        <dbReference type="Pfam" id="PF00586"/>
    </source>
</evidence>
<dbReference type="InterPro" id="IPR006283">
    <property type="entry name" value="ThiL-like"/>
</dbReference>
<gene>
    <name evidence="2" type="primary">thiL</name>
    <name evidence="5" type="ORF">DB32_004437</name>
</gene>
<keyword evidence="2" id="KW-0547">Nucleotide-binding</keyword>
<feature type="binding site" evidence="2">
    <location>
        <position position="128"/>
    </location>
    <ligand>
        <name>Mg(2+)</name>
        <dbReference type="ChEBI" id="CHEBI:18420"/>
        <label>1</label>
    </ligand>
</feature>
<dbReference type="InterPro" id="IPR036921">
    <property type="entry name" value="PurM-like_N_sf"/>
</dbReference>
<comment type="catalytic activity">
    <reaction evidence="2">
        <text>thiamine phosphate + ATP = thiamine diphosphate + ADP</text>
        <dbReference type="Rhea" id="RHEA:15913"/>
        <dbReference type="ChEBI" id="CHEBI:30616"/>
        <dbReference type="ChEBI" id="CHEBI:37575"/>
        <dbReference type="ChEBI" id="CHEBI:58937"/>
        <dbReference type="ChEBI" id="CHEBI:456216"/>
        <dbReference type="EC" id="2.7.4.16"/>
    </reaction>
</comment>
<reference evidence="5 6" key="1">
    <citation type="submission" date="2015-03" db="EMBL/GenBank/DDBJ databases">
        <title>Genome assembly of Sandaracinus amylolyticus DSM 53668.</title>
        <authorList>
            <person name="Sharma G."/>
            <person name="Subramanian S."/>
        </authorList>
    </citation>
    <scope>NUCLEOTIDE SEQUENCE [LARGE SCALE GENOMIC DNA]</scope>
    <source>
        <strain evidence="5 6">DSM 53668</strain>
    </source>
</reference>
<dbReference type="EMBL" id="CP011125">
    <property type="protein sequence ID" value="AKF07288.1"/>
    <property type="molecule type" value="Genomic_DNA"/>
</dbReference>
<feature type="binding site" evidence="2">
    <location>
        <position position="267"/>
    </location>
    <ligand>
        <name>substrate</name>
    </ligand>
</feature>
<proteinExistence type="inferred from homology"/>
<evidence type="ECO:0000259" key="4">
    <source>
        <dbReference type="Pfam" id="PF02769"/>
    </source>
</evidence>
<dbReference type="Pfam" id="PF00586">
    <property type="entry name" value="AIRS"/>
    <property type="match status" value="1"/>
</dbReference>
<dbReference type="KEGG" id="samy:DB32_004437"/>
<keyword evidence="2" id="KW-0067">ATP-binding</keyword>
<dbReference type="EC" id="2.7.4.16" evidence="2"/>
<feature type="binding site" evidence="2">
    <location>
        <begin position="127"/>
        <end position="128"/>
    </location>
    <ligand>
        <name>ATP</name>
        <dbReference type="ChEBI" id="CHEBI:30616"/>
    </ligand>
</feature>
<comment type="miscellaneous">
    <text evidence="2">Reaction mechanism of ThiL seems to utilize a direct, inline transfer of the gamma-phosphate of ATP to TMP rather than a phosphorylated enzyme intermediate.</text>
</comment>
<dbReference type="Gene3D" id="3.90.650.10">
    <property type="entry name" value="PurM-like C-terminal domain"/>
    <property type="match status" value="1"/>
</dbReference>
<dbReference type="SUPFAM" id="SSF56042">
    <property type="entry name" value="PurM C-terminal domain-like"/>
    <property type="match status" value="1"/>
</dbReference>
<feature type="binding site" evidence="2">
    <location>
        <position position="54"/>
    </location>
    <ligand>
        <name>substrate</name>
    </ligand>
</feature>
<dbReference type="HAMAP" id="MF_02128">
    <property type="entry name" value="TMP_kinase"/>
    <property type="match status" value="1"/>
</dbReference>
<dbReference type="PIRSF" id="PIRSF005303">
    <property type="entry name" value="Thiam_monoph_kin"/>
    <property type="match status" value="1"/>
</dbReference>
<feature type="domain" description="PurM-like C-terminal" evidence="4">
    <location>
        <begin position="156"/>
        <end position="279"/>
    </location>
</feature>
<dbReference type="GO" id="GO:0005524">
    <property type="term" value="F:ATP binding"/>
    <property type="evidence" value="ECO:0007669"/>
    <property type="project" value="UniProtKB-UniRule"/>
</dbReference>
<comment type="similarity">
    <text evidence="2">Belongs to the thiamine-monophosphate kinase family.</text>
</comment>
<sequence>MSGEFDRVARLRAIFAGAHRGVILGIGDDAAILAGDVLATGAVLSTDAAIEDVHFRRAWIGQGVTWRDVAYRAAAAALSDLAAMGAEPRAMLTSWAFPRDVGDDVVDEIARGFRDAADVYGAPVIGGNLARAREIGLTTTVIGAAPARAPRRDGAQAGDVLWATGALGEAALGLAALEAGIAREPDAAAFVSRFVRPPSRIDAGRAAAQSAHAMIDVSDGLLQDLGHLCDASGVGARLDALAPTREADALARRLGVDARALLESGGDDYELLITAAPGVDLSRIAHPIGEITREPGIVGATTARTGFDHFG</sequence>
<dbReference type="UniPathway" id="UPA00060">
    <property type="reaction ID" value="UER00142"/>
</dbReference>
<feature type="binding site" evidence="2">
    <location>
        <position position="47"/>
    </location>
    <ligand>
        <name>Mg(2+)</name>
        <dbReference type="ChEBI" id="CHEBI:18420"/>
        <label>2</label>
    </ligand>
</feature>
<evidence type="ECO:0000313" key="6">
    <source>
        <dbReference type="Proteomes" id="UP000034883"/>
    </source>
</evidence>
<dbReference type="InterPro" id="IPR016188">
    <property type="entry name" value="PurM-like_N"/>
</dbReference>
<feature type="binding site" evidence="2">
    <location>
        <position position="29"/>
    </location>
    <ligand>
        <name>Mg(2+)</name>
        <dbReference type="ChEBI" id="CHEBI:18420"/>
        <label>3</label>
    </ligand>
</feature>
<keyword evidence="1 2" id="KW-0784">Thiamine biosynthesis</keyword>
<feature type="binding site" evidence="2">
    <location>
        <position position="29"/>
    </location>
    <ligand>
        <name>Mg(2+)</name>
        <dbReference type="ChEBI" id="CHEBI:18420"/>
        <label>4</label>
    </ligand>
</feature>
<feature type="binding site" evidence="2">
    <location>
        <position position="216"/>
    </location>
    <ligand>
        <name>Mg(2+)</name>
        <dbReference type="ChEBI" id="CHEBI:18420"/>
        <label>3</label>
    </ligand>
</feature>
<dbReference type="Proteomes" id="UP000034883">
    <property type="component" value="Chromosome"/>
</dbReference>
<keyword evidence="2" id="KW-0808">Transferase</keyword>
<keyword evidence="6" id="KW-1185">Reference proteome</keyword>